<dbReference type="SUPFAM" id="SSF48452">
    <property type="entry name" value="TPR-like"/>
    <property type="match status" value="1"/>
</dbReference>
<reference evidence="1" key="1">
    <citation type="submission" date="2021-01" db="EMBL/GenBank/DDBJ databases">
        <title>Whole genome shotgun sequence of Virgisporangium aurantiacum NBRC 16421.</title>
        <authorList>
            <person name="Komaki H."/>
            <person name="Tamura T."/>
        </authorList>
    </citation>
    <scope>NUCLEOTIDE SEQUENCE</scope>
    <source>
        <strain evidence="1">NBRC 16421</strain>
    </source>
</reference>
<protein>
    <recommendedName>
        <fullName evidence="3">Tetratricopeptide repeat-containing protein</fullName>
    </recommendedName>
</protein>
<evidence type="ECO:0000313" key="1">
    <source>
        <dbReference type="EMBL" id="GIJ57720.1"/>
    </source>
</evidence>
<gene>
    <name evidence="1" type="ORF">Vau01_052360</name>
</gene>
<dbReference type="RefSeq" id="WP_203997314.1">
    <property type="nucleotide sequence ID" value="NZ_BOPG01000033.1"/>
</dbReference>
<keyword evidence="2" id="KW-1185">Reference proteome</keyword>
<sequence>MYLKDPLERRIDKLMDQVTRAGDDPSKRAAALEKYLRFAYAHDDGLMDVAAWTEELVDAYLALGRIDEAVTAATKASRHGHSEAGELLCDLAEKLMRSGHEPTARGLWDTARTDFPDDVWVFVQAGSEYHDLGDHATAMSWLTPGVELAIRTGDPESALDQLVPLRAACQTALGQQPDELQLRAAQELARRR</sequence>
<accession>A0A8J3Z9H6</accession>
<name>A0A8J3Z9H6_9ACTN</name>
<dbReference type="Proteomes" id="UP000612585">
    <property type="component" value="Unassembled WGS sequence"/>
</dbReference>
<organism evidence="1 2">
    <name type="scientific">Virgisporangium aurantiacum</name>
    <dbReference type="NCBI Taxonomy" id="175570"/>
    <lineage>
        <taxon>Bacteria</taxon>
        <taxon>Bacillati</taxon>
        <taxon>Actinomycetota</taxon>
        <taxon>Actinomycetes</taxon>
        <taxon>Micromonosporales</taxon>
        <taxon>Micromonosporaceae</taxon>
        <taxon>Virgisporangium</taxon>
    </lineage>
</organism>
<evidence type="ECO:0008006" key="3">
    <source>
        <dbReference type="Google" id="ProtNLM"/>
    </source>
</evidence>
<comment type="caution">
    <text evidence="1">The sequence shown here is derived from an EMBL/GenBank/DDBJ whole genome shotgun (WGS) entry which is preliminary data.</text>
</comment>
<dbReference type="InterPro" id="IPR011990">
    <property type="entry name" value="TPR-like_helical_dom_sf"/>
</dbReference>
<dbReference type="EMBL" id="BOPG01000033">
    <property type="protein sequence ID" value="GIJ57720.1"/>
    <property type="molecule type" value="Genomic_DNA"/>
</dbReference>
<evidence type="ECO:0000313" key="2">
    <source>
        <dbReference type="Proteomes" id="UP000612585"/>
    </source>
</evidence>
<proteinExistence type="predicted"/>
<dbReference type="Gene3D" id="1.25.40.10">
    <property type="entry name" value="Tetratricopeptide repeat domain"/>
    <property type="match status" value="1"/>
</dbReference>
<dbReference type="AlphaFoldDB" id="A0A8J3Z9H6"/>